<keyword evidence="2" id="KW-0479">Metal-binding</keyword>
<evidence type="ECO:0000313" key="5">
    <source>
        <dbReference type="EMBL" id="OGC19081.1"/>
    </source>
</evidence>
<dbReference type="EMBL" id="MEUB01000061">
    <property type="protein sequence ID" value="OGC19081.1"/>
    <property type="molecule type" value="Genomic_DNA"/>
</dbReference>
<protein>
    <recommendedName>
        <fullName evidence="7">Radical SAM core domain-containing protein</fullName>
    </recommendedName>
</protein>
<evidence type="ECO:0000256" key="3">
    <source>
        <dbReference type="ARBA" id="ARBA00023004"/>
    </source>
</evidence>
<evidence type="ECO:0000256" key="2">
    <source>
        <dbReference type="ARBA" id="ARBA00022723"/>
    </source>
</evidence>
<evidence type="ECO:0008006" key="7">
    <source>
        <dbReference type="Google" id="ProtNLM"/>
    </source>
</evidence>
<evidence type="ECO:0000256" key="4">
    <source>
        <dbReference type="ARBA" id="ARBA00023014"/>
    </source>
</evidence>
<dbReference type="GO" id="GO:0003824">
    <property type="term" value="F:catalytic activity"/>
    <property type="evidence" value="ECO:0007669"/>
    <property type="project" value="InterPro"/>
</dbReference>
<dbReference type="AlphaFoldDB" id="A0A1F4SF78"/>
<dbReference type="GO" id="GO:0051536">
    <property type="term" value="F:iron-sulfur cluster binding"/>
    <property type="evidence" value="ECO:0007669"/>
    <property type="project" value="UniProtKB-KW"/>
</dbReference>
<dbReference type="STRING" id="1802579.A2310_05260"/>
<dbReference type="GO" id="GO:0046872">
    <property type="term" value="F:metal ion binding"/>
    <property type="evidence" value="ECO:0007669"/>
    <property type="project" value="UniProtKB-KW"/>
</dbReference>
<keyword evidence="1" id="KW-0949">S-adenosyl-L-methionine</keyword>
<dbReference type="InterPro" id="IPR058240">
    <property type="entry name" value="rSAM_sf"/>
</dbReference>
<evidence type="ECO:0000256" key="1">
    <source>
        <dbReference type="ARBA" id="ARBA00022691"/>
    </source>
</evidence>
<dbReference type="InterPro" id="IPR007197">
    <property type="entry name" value="rSAM"/>
</dbReference>
<dbReference type="SFLD" id="SFLDS00029">
    <property type="entry name" value="Radical_SAM"/>
    <property type="match status" value="1"/>
</dbReference>
<sequence length="332" mass="36814">MPGTKGVAFRERVNARKWEQRANNVWSKLYGLTTTPNNIVALSTLSLIEGNPKGPGACNYCCPFCISHANDTNERRIEGFPTPIEKIEFYSKIFNKVAFGLPHGMATGIGETTLAEPERLKQVFALWHDMGIISELQTNGSLLTHENLTLWHNNNKGLNTVAISCVSHFDQVNANILSKGRVPYNLAKTVGEARDIGLLVRLCVTMLRGDHGEGVNSPDSLLAFLKFAKEVGAEQVTFREMGKPRMIVEDRAKKVADWIDRHYVNPSFVINVLEGVGATKEASLPWSVRYFYNGLSVVLAECLTPPIDGKVRSAVIRGNGLYDGWDRPMRIA</sequence>
<comment type="caution">
    <text evidence="5">The sequence shown here is derived from an EMBL/GenBank/DDBJ whole genome shotgun (WGS) entry which is preliminary data.</text>
</comment>
<keyword evidence="3" id="KW-0408">Iron</keyword>
<dbReference type="Gene3D" id="3.20.20.70">
    <property type="entry name" value="Aldolase class I"/>
    <property type="match status" value="1"/>
</dbReference>
<proteinExistence type="predicted"/>
<dbReference type="SUPFAM" id="SSF102114">
    <property type="entry name" value="Radical SAM enzymes"/>
    <property type="match status" value="1"/>
</dbReference>
<evidence type="ECO:0000313" key="6">
    <source>
        <dbReference type="Proteomes" id="UP000178417"/>
    </source>
</evidence>
<reference evidence="5 6" key="1">
    <citation type="journal article" date="2016" name="Nat. Commun.">
        <title>Thousands of microbial genomes shed light on interconnected biogeochemical processes in an aquifer system.</title>
        <authorList>
            <person name="Anantharaman K."/>
            <person name="Brown C.T."/>
            <person name="Hug L.A."/>
            <person name="Sharon I."/>
            <person name="Castelle C.J."/>
            <person name="Probst A.J."/>
            <person name="Thomas B.C."/>
            <person name="Singh A."/>
            <person name="Wilkins M.J."/>
            <person name="Karaoz U."/>
            <person name="Brodie E.L."/>
            <person name="Williams K.H."/>
            <person name="Hubbard S.S."/>
            <person name="Banfield J.F."/>
        </authorList>
    </citation>
    <scope>NUCLEOTIDE SEQUENCE [LARGE SCALE GENOMIC DNA]</scope>
</reference>
<dbReference type="Proteomes" id="UP000178417">
    <property type="component" value="Unassembled WGS sequence"/>
</dbReference>
<gene>
    <name evidence="5" type="ORF">A2310_05260</name>
</gene>
<name>A0A1F4SF78_UNCSA</name>
<dbReference type="InterPro" id="IPR013785">
    <property type="entry name" value="Aldolase_TIM"/>
</dbReference>
<keyword evidence="4" id="KW-0411">Iron-sulfur</keyword>
<organism evidence="5 6">
    <name type="scientific">candidate division WOR-1 bacterium RIFOXYB2_FULL_37_13</name>
    <dbReference type="NCBI Taxonomy" id="1802579"/>
    <lineage>
        <taxon>Bacteria</taxon>
        <taxon>Bacillati</taxon>
        <taxon>Saganbacteria</taxon>
    </lineage>
</organism>
<accession>A0A1F4SF78</accession>